<evidence type="ECO:0000313" key="8">
    <source>
        <dbReference type="EMBL" id="OSC99127.1"/>
    </source>
</evidence>
<reference evidence="8 9" key="1">
    <citation type="journal article" date="2015" name="Biotechnol. Biofuels">
        <title>Enhanced degradation of softwood versus hardwood by the white-rot fungus Pycnoporus coccineus.</title>
        <authorList>
            <person name="Couturier M."/>
            <person name="Navarro D."/>
            <person name="Chevret D."/>
            <person name="Henrissat B."/>
            <person name="Piumi F."/>
            <person name="Ruiz-Duenas F.J."/>
            <person name="Martinez A.T."/>
            <person name="Grigoriev I.V."/>
            <person name="Riley R."/>
            <person name="Lipzen A."/>
            <person name="Berrin J.G."/>
            <person name="Master E.R."/>
            <person name="Rosso M.N."/>
        </authorList>
    </citation>
    <scope>NUCLEOTIDE SEQUENCE [LARGE SCALE GENOMIC DNA]</scope>
    <source>
        <strain evidence="8 9">BRFM310</strain>
    </source>
</reference>
<evidence type="ECO:0000256" key="6">
    <source>
        <dbReference type="SAM" id="MobiDB-lite"/>
    </source>
</evidence>
<evidence type="ECO:0000256" key="5">
    <source>
        <dbReference type="ARBA" id="ARBA00022840"/>
    </source>
</evidence>
<dbReference type="PANTHER" id="PTHR14950">
    <property type="entry name" value="DICER-RELATED"/>
    <property type="match status" value="1"/>
</dbReference>
<keyword evidence="4" id="KW-0347">Helicase</keyword>
<dbReference type="SUPFAM" id="SSF52540">
    <property type="entry name" value="P-loop containing nucleoside triphosphate hydrolases"/>
    <property type="match status" value="1"/>
</dbReference>
<dbReference type="EMBL" id="KZ084130">
    <property type="protein sequence ID" value="OSC99127.1"/>
    <property type="molecule type" value="Genomic_DNA"/>
</dbReference>
<evidence type="ECO:0000256" key="1">
    <source>
        <dbReference type="ARBA" id="ARBA00022737"/>
    </source>
</evidence>
<feature type="region of interest" description="Disordered" evidence="6">
    <location>
        <begin position="1472"/>
        <end position="1506"/>
    </location>
</feature>
<gene>
    <name evidence="8" type="ORF">PYCCODRAFT_1480009</name>
</gene>
<feature type="compositionally biased region" description="Basic and acidic residues" evidence="6">
    <location>
        <begin position="1104"/>
        <end position="1113"/>
    </location>
</feature>
<feature type="compositionally biased region" description="Basic and acidic residues" evidence="6">
    <location>
        <begin position="35"/>
        <end position="49"/>
    </location>
</feature>
<keyword evidence="3" id="KW-0378">Hydrolase</keyword>
<dbReference type="InterPro" id="IPR005034">
    <property type="entry name" value="Dicer_dimerisation"/>
</dbReference>
<feature type="region of interest" description="Disordered" evidence="6">
    <location>
        <begin position="1097"/>
        <end position="1123"/>
    </location>
</feature>
<dbReference type="GO" id="GO:0005524">
    <property type="term" value="F:ATP binding"/>
    <property type="evidence" value="ECO:0007669"/>
    <property type="project" value="UniProtKB-KW"/>
</dbReference>
<accession>A0A1Y2IDG7</accession>
<dbReference type="PANTHER" id="PTHR14950:SF37">
    <property type="entry name" value="ENDORIBONUCLEASE DICER"/>
    <property type="match status" value="1"/>
</dbReference>
<dbReference type="OrthoDB" id="416741at2759"/>
<dbReference type="InterPro" id="IPR000999">
    <property type="entry name" value="RNase_III_dom"/>
</dbReference>
<dbReference type="Pfam" id="PF03368">
    <property type="entry name" value="Dicer_dimer"/>
    <property type="match status" value="1"/>
</dbReference>
<organism evidence="8 9">
    <name type="scientific">Trametes coccinea (strain BRFM310)</name>
    <name type="common">Pycnoporus coccineus</name>
    <dbReference type="NCBI Taxonomy" id="1353009"/>
    <lineage>
        <taxon>Eukaryota</taxon>
        <taxon>Fungi</taxon>
        <taxon>Dikarya</taxon>
        <taxon>Basidiomycota</taxon>
        <taxon>Agaricomycotina</taxon>
        <taxon>Agaricomycetes</taxon>
        <taxon>Polyporales</taxon>
        <taxon>Polyporaceae</taxon>
        <taxon>Trametes</taxon>
    </lineage>
</organism>
<protein>
    <recommendedName>
        <fullName evidence="7">RNase III domain-containing protein</fullName>
    </recommendedName>
</protein>
<dbReference type="GO" id="GO:0006396">
    <property type="term" value="P:RNA processing"/>
    <property type="evidence" value="ECO:0007669"/>
    <property type="project" value="InterPro"/>
</dbReference>
<keyword evidence="2" id="KW-0547">Nucleotide-binding</keyword>
<feature type="domain" description="RNase III" evidence="7">
    <location>
        <begin position="1200"/>
        <end position="1359"/>
    </location>
</feature>
<dbReference type="GO" id="GO:0004525">
    <property type="term" value="F:ribonuclease III activity"/>
    <property type="evidence" value="ECO:0007669"/>
    <property type="project" value="InterPro"/>
</dbReference>
<dbReference type="InterPro" id="IPR036389">
    <property type="entry name" value="RNase_III_sf"/>
</dbReference>
<dbReference type="InterPro" id="IPR038248">
    <property type="entry name" value="Dicer_dimer_sf"/>
</dbReference>
<dbReference type="Gene3D" id="1.10.1520.10">
    <property type="entry name" value="Ribonuclease III domain"/>
    <property type="match status" value="2"/>
</dbReference>
<dbReference type="PROSITE" id="PS00517">
    <property type="entry name" value="RNASE_3_1"/>
    <property type="match status" value="1"/>
</dbReference>
<dbReference type="Proteomes" id="UP000193067">
    <property type="component" value="Unassembled WGS sequence"/>
</dbReference>
<feature type="compositionally biased region" description="Acidic residues" evidence="6">
    <location>
        <begin position="1482"/>
        <end position="1506"/>
    </location>
</feature>
<dbReference type="Gene3D" id="3.30.160.380">
    <property type="entry name" value="Dicer dimerisation domain"/>
    <property type="match status" value="1"/>
</dbReference>
<dbReference type="SUPFAM" id="SSF69065">
    <property type="entry name" value="RNase III domain-like"/>
    <property type="match status" value="2"/>
</dbReference>
<name>A0A1Y2IDG7_TRAC3</name>
<dbReference type="InterPro" id="IPR027417">
    <property type="entry name" value="P-loop_NTPase"/>
</dbReference>
<keyword evidence="1" id="KW-0677">Repeat</keyword>
<dbReference type="Gene3D" id="3.40.50.300">
    <property type="entry name" value="P-loop containing nucleotide triphosphate hydrolases"/>
    <property type="match status" value="2"/>
</dbReference>
<dbReference type="GO" id="GO:0004386">
    <property type="term" value="F:helicase activity"/>
    <property type="evidence" value="ECO:0007669"/>
    <property type="project" value="UniProtKB-KW"/>
</dbReference>
<keyword evidence="5" id="KW-0067">ATP-binding</keyword>
<evidence type="ECO:0000256" key="3">
    <source>
        <dbReference type="ARBA" id="ARBA00022801"/>
    </source>
</evidence>
<dbReference type="Gene3D" id="2.170.260.10">
    <property type="entry name" value="paz domain"/>
    <property type="match status" value="1"/>
</dbReference>
<dbReference type="PROSITE" id="PS50142">
    <property type="entry name" value="RNASE_3_2"/>
    <property type="match status" value="2"/>
</dbReference>
<evidence type="ECO:0000256" key="2">
    <source>
        <dbReference type="ARBA" id="ARBA00022741"/>
    </source>
</evidence>
<dbReference type="STRING" id="1353009.A0A1Y2IDG7"/>
<feature type="region of interest" description="Disordered" evidence="6">
    <location>
        <begin position="1"/>
        <end position="49"/>
    </location>
</feature>
<proteinExistence type="predicted"/>
<evidence type="ECO:0000313" key="9">
    <source>
        <dbReference type="Proteomes" id="UP000193067"/>
    </source>
</evidence>
<dbReference type="Pfam" id="PF00636">
    <property type="entry name" value="Ribonuclease_3"/>
    <property type="match status" value="2"/>
</dbReference>
<evidence type="ECO:0000259" key="7">
    <source>
        <dbReference type="PROSITE" id="PS50142"/>
    </source>
</evidence>
<evidence type="ECO:0000256" key="4">
    <source>
        <dbReference type="ARBA" id="ARBA00022806"/>
    </source>
</evidence>
<sequence>MFNLWNQAQQTKTTPTEPASSLVRSAGPSGLPERSTLHLDAEHSSKERRFGEMSISTQAMSDLPRPVVPVEELSERLRQDNVIAVVQSHEEKLKLLRSLIGQSIVEQKSSKAINGSQSHRFVLFVVDDNHSIGEYATELENDDFTVGAYTVALHSSNANEWPSVVYNDIVVVAANMLLDSLTDGNIKLSQAHLIVISDAQRVMPMQIPHPVMRIMTDFYAKILDSPRVLATVTSAPDRWPSLDLSRLEIAFRARSFFLATKAADSWLGPLELVLEYDAYSLAEKDLTMLVRLKEADPRRVVLQRSQLQRIDRVLRQLGRYAGISCARAALDALVKSSSSSSEELSSICRRLVDVQQSLSDEPLNANLGSPSCNISPKLARLREILSAFDSHNSDFRAIVVVRHRAVRQRLAELLQMPEFGLPFVRSKAIDRGALGDKKRLQGLLGTPGAESPNVLVVTRSTARIELPPASVIICYDLMEDQLTAAYQHARAKGRHSHMIYLIEKGNNEHRRILSHVQTVDADLRTWMASFVQGDYKNAPPKSLFTGLDSWLSDSDEEEDADEPFVVDPTTSARLYKPDAEAAMYRFLAGLEQHSTLSQEPPFVFLENSTENSTEEQFRCIISLPHSVGIPPVVGPWCSTQAGAREEAFYCASQECIQAGLLDYRHFPQPEWEVDDGSPHDGEPSLPAGVATAAATAAVHGYPRKFPDFWANSRHYPTTTLYPTVILPDNLAGQPHAPVVLLTRAPLPHIADFSVFFSGARASVHAYEGAPFTVSSAQLQALHGYTIRVVRSLTNKMFECKAEDLMCFFAPLVPSWRPPTGALGSQPLRPSIRQHIPWDAVQLAADYFAVPLYSNLTSVDDNARDAIVQDRNVELTSRYFLVKVRHDLTPLSKAEDSVREADYPNFLEYCKARRKEFTSLEDEKQPMIEVAAVPGILNNMHPMSTLPTPPSKAPLKYLIPELTYKFTIPASTFRTLWLIPSVMTRIDSHLLVKELDAKLFHHAISEQLLLVALSTRAVWTEHNYERLEFLGDAFLKVIASNFLYVTMPTAGEGALHYARQGIIRNETLHECAVRVGVCPYVQHRRFVPKLWLPPHAQGADADAQMEEHGEDGKKTGKRSKRQRQMDAQTTLWMGDKTVADVVEAILAAAFLSGGHEVALRAATRLRLPLPNITQWMDFARIGAGTLQSEGADVASLLPGTVEALQALVGTTFSKPALLAQALTHTSTFSGTEGSSYERLEFIGDAILDFLVARHIFERHPHLSPGGLTLLKGAMVSNRALAAFCVHAGLHRYLVIASDQLRDTIARYVDALGELRQKEYDAATRENRLPGQYWLDLQMDPPKCLSDVVESVIGALYVSDGFFEVGVGRFFDAVFKPFMDAHVRLQTLSTNPRVTLTELLQAEGCHQHSVIKKPQEHPNAPVEMEVRVHGQVIASATDPSAAIATRKVALAALDALANNPELLARLCDCASGDEKKQPLGQEDVMQEDEEEAAEVEEAMEAMEGVDDA</sequence>
<keyword evidence="9" id="KW-1185">Reference proteome</keyword>
<dbReference type="CDD" id="cd00593">
    <property type="entry name" value="RIBOc"/>
    <property type="match status" value="2"/>
</dbReference>
<feature type="compositionally biased region" description="Polar residues" evidence="6">
    <location>
        <begin position="1"/>
        <end position="23"/>
    </location>
</feature>
<feature type="domain" description="RNase III" evidence="7">
    <location>
        <begin position="991"/>
        <end position="1153"/>
    </location>
</feature>
<dbReference type="SMART" id="SM00535">
    <property type="entry name" value="RIBOc"/>
    <property type="match status" value="2"/>
</dbReference>
<dbReference type="SUPFAM" id="SSF54768">
    <property type="entry name" value="dsRNA-binding domain-like"/>
    <property type="match status" value="1"/>
</dbReference>